<dbReference type="Gene3D" id="3.50.50.60">
    <property type="entry name" value="FAD/NAD(P)-binding domain"/>
    <property type="match status" value="1"/>
</dbReference>
<dbReference type="Pfam" id="PF01494">
    <property type="entry name" value="FAD_binding_3"/>
    <property type="match status" value="2"/>
</dbReference>
<keyword evidence="2" id="KW-0285">Flavoprotein</keyword>
<keyword evidence="4" id="KW-0560">Oxidoreductase</keyword>
<accession>A0A7S1J4I9</accession>
<evidence type="ECO:0000256" key="2">
    <source>
        <dbReference type="ARBA" id="ARBA00022630"/>
    </source>
</evidence>
<dbReference type="InterPro" id="IPR050493">
    <property type="entry name" value="FAD-dep_Monooxygenase_BioMet"/>
</dbReference>
<gene>
    <name evidence="8" type="ORF">EGYM00392_LOCUS43124</name>
</gene>
<keyword evidence="3" id="KW-0274">FAD</keyword>
<dbReference type="GO" id="GO:0071949">
    <property type="term" value="F:FAD binding"/>
    <property type="evidence" value="ECO:0007669"/>
    <property type="project" value="InterPro"/>
</dbReference>
<feature type="domain" description="FAD-binding" evidence="7">
    <location>
        <begin position="273"/>
        <end position="461"/>
    </location>
</feature>
<dbReference type="PRINTS" id="PR00420">
    <property type="entry name" value="RNGMNOXGNASE"/>
</dbReference>
<evidence type="ECO:0000256" key="3">
    <source>
        <dbReference type="ARBA" id="ARBA00022827"/>
    </source>
</evidence>
<dbReference type="InterPro" id="IPR036188">
    <property type="entry name" value="FAD/NAD-bd_sf"/>
</dbReference>
<keyword evidence="6" id="KW-0812">Transmembrane</keyword>
<evidence type="ECO:0000256" key="5">
    <source>
        <dbReference type="ARBA" id="ARBA00023033"/>
    </source>
</evidence>
<name>A0A7S1J4I9_9EUGL</name>
<keyword evidence="6" id="KW-0472">Membrane</keyword>
<proteinExistence type="predicted"/>
<dbReference type="PANTHER" id="PTHR13789">
    <property type="entry name" value="MONOOXYGENASE"/>
    <property type="match status" value="1"/>
</dbReference>
<reference evidence="8" key="1">
    <citation type="submission" date="2021-01" db="EMBL/GenBank/DDBJ databases">
        <authorList>
            <person name="Corre E."/>
            <person name="Pelletier E."/>
            <person name="Niang G."/>
            <person name="Scheremetjew M."/>
            <person name="Finn R."/>
            <person name="Kale V."/>
            <person name="Holt S."/>
            <person name="Cochrane G."/>
            <person name="Meng A."/>
            <person name="Brown T."/>
            <person name="Cohen L."/>
        </authorList>
    </citation>
    <scope>NUCLEOTIDE SEQUENCE</scope>
    <source>
        <strain evidence="8">NIES-381</strain>
    </source>
</reference>
<feature type="domain" description="FAD-binding" evidence="7">
    <location>
        <begin position="595"/>
        <end position="660"/>
    </location>
</feature>
<evidence type="ECO:0000313" key="8">
    <source>
        <dbReference type="EMBL" id="CAD9031982.1"/>
    </source>
</evidence>
<dbReference type="AlphaFoldDB" id="A0A7S1J4I9"/>
<evidence type="ECO:0000256" key="1">
    <source>
        <dbReference type="ARBA" id="ARBA00001974"/>
    </source>
</evidence>
<dbReference type="PANTHER" id="PTHR13789:SF318">
    <property type="entry name" value="GERANYLGERANYL DIPHOSPHATE REDUCTASE"/>
    <property type="match status" value="1"/>
</dbReference>
<dbReference type="EMBL" id="HBGA01115795">
    <property type="protein sequence ID" value="CAD9031982.1"/>
    <property type="molecule type" value="Transcribed_RNA"/>
</dbReference>
<evidence type="ECO:0000259" key="7">
    <source>
        <dbReference type="Pfam" id="PF01494"/>
    </source>
</evidence>
<feature type="transmembrane region" description="Helical" evidence="6">
    <location>
        <begin position="79"/>
        <end position="100"/>
    </location>
</feature>
<organism evidence="8">
    <name type="scientific">Eutreptiella gymnastica</name>
    <dbReference type="NCBI Taxonomy" id="73025"/>
    <lineage>
        <taxon>Eukaryota</taxon>
        <taxon>Discoba</taxon>
        <taxon>Euglenozoa</taxon>
        <taxon>Euglenida</taxon>
        <taxon>Spirocuta</taxon>
        <taxon>Euglenophyceae</taxon>
        <taxon>Eutreptiales</taxon>
        <taxon>Eutreptiaceae</taxon>
        <taxon>Eutreptiella</taxon>
    </lineage>
</organism>
<keyword evidence="6" id="KW-1133">Transmembrane helix</keyword>
<sequence length="711" mass="75920">MAYGTQVLGPAWTCGVIERPLGQQNMGSWTAAVYTIEQQARLGVDAHGNTVSSETITHDAMSDNTSGDFQAKNQDKSRLACLVGYLALTATCCWGLAHMFSRVNSVNMHLRSPPVPLHRPMQMMVSQDVLVTSNGLSHQRIARQGSLGSALSATSGPQAIGPAWTRGEIEPPLGRRDMGSWTAAVYTIEQQERLGVDEYGNAQATSPQESGAQASKSILAVATALVAAGAGLLANAWGRTAPRGATSNTALNAATSDGPSSTQAVLPNVPKRVAIVGAGPGGLAFARALCQLPASHRPTQIDIYDRRDDPFKAGLGGGIQLNGGAQVLDRLGLGAELRQSGQDCTSIRSRTIKNDTLLVVDIPEIVKNFGFLSKDLLREDGNDDAIFNFTILRDELQRILVSSLPEDVVKIHPGTELSDLQDAAEGIRCCFANGTDSEPYDLVVGADGVNSAVRRLCTEGAEESASSGIRIQFGVTEGEGRPYRPPGAEGELHQWFADGLYVLTGSYGAGPDGERQEMVAAVFESGVTGPENADWQQSDVRTDCVRRMQEGTVPAAVQELAQNCDRWFEVGVRYCNPLQPWHVGGPCPEGEEQKKRPFQRGNVVLLGDAAHAMPPFLGQGANQAVQDAYCLAQELGCIDTGIVKGTMQSALAFYELKRKPTTTILLLESRFLGWLETGSGLRAMFRDLVFRVLGKTGVASAVYLNGAVPRV</sequence>
<protein>
    <recommendedName>
        <fullName evidence="7">FAD-binding domain-containing protein</fullName>
    </recommendedName>
</protein>
<evidence type="ECO:0000256" key="4">
    <source>
        <dbReference type="ARBA" id="ARBA00023002"/>
    </source>
</evidence>
<comment type="cofactor">
    <cofactor evidence="1">
        <name>FAD</name>
        <dbReference type="ChEBI" id="CHEBI:57692"/>
    </cofactor>
</comment>
<evidence type="ECO:0000256" key="6">
    <source>
        <dbReference type="SAM" id="Phobius"/>
    </source>
</evidence>
<dbReference type="SUPFAM" id="SSF51905">
    <property type="entry name" value="FAD/NAD(P)-binding domain"/>
    <property type="match status" value="1"/>
</dbReference>
<dbReference type="InterPro" id="IPR002938">
    <property type="entry name" value="FAD-bd"/>
</dbReference>
<dbReference type="GO" id="GO:0004497">
    <property type="term" value="F:monooxygenase activity"/>
    <property type="evidence" value="ECO:0007669"/>
    <property type="project" value="UniProtKB-KW"/>
</dbReference>
<keyword evidence="5" id="KW-0503">Monooxygenase</keyword>